<organism evidence="1 2">
    <name type="scientific">Solanum commersonii</name>
    <name type="common">Commerson's wild potato</name>
    <name type="synonym">Commerson's nightshade</name>
    <dbReference type="NCBI Taxonomy" id="4109"/>
    <lineage>
        <taxon>Eukaryota</taxon>
        <taxon>Viridiplantae</taxon>
        <taxon>Streptophyta</taxon>
        <taxon>Embryophyta</taxon>
        <taxon>Tracheophyta</taxon>
        <taxon>Spermatophyta</taxon>
        <taxon>Magnoliopsida</taxon>
        <taxon>eudicotyledons</taxon>
        <taxon>Gunneridae</taxon>
        <taxon>Pentapetalae</taxon>
        <taxon>asterids</taxon>
        <taxon>lamiids</taxon>
        <taxon>Solanales</taxon>
        <taxon>Solanaceae</taxon>
        <taxon>Solanoideae</taxon>
        <taxon>Solaneae</taxon>
        <taxon>Solanum</taxon>
    </lineage>
</organism>
<dbReference type="OrthoDB" id="1305476at2759"/>
<dbReference type="Proteomes" id="UP000824120">
    <property type="component" value="Chromosome 4"/>
</dbReference>
<protein>
    <submittedName>
        <fullName evidence="1">Uncharacterized protein</fullName>
    </submittedName>
</protein>
<gene>
    <name evidence="1" type="ORF">H5410_020611</name>
</gene>
<sequence>MLRWMCEHTRRDGIRNEDICDEVGVVSVEDKMRKVRLDGSDMLLVEYHVVWYSLVASTLV</sequence>
<reference evidence="1 2" key="1">
    <citation type="submission" date="2020-09" db="EMBL/GenBank/DDBJ databases">
        <title>De no assembly of potato wild relative species, Solanum commersonii.</title>
        <authorList>
            <person name="Cho K."/>
        </authorList>
    </citation>
    <scope>NUCLEOTIDE SEQUENCE [LARGE SCALE GENOMIC DNA]</scope>
    <source>
        <strain evidence="1">LZ3.2</strain>
        <tissue evidence="1">Leaf</tissue>
    </source>
</reference>
<dbReference type="AlphaFoldDB" id="A0A9J5Z9K9"/>
<comment type="caution">
    <text evidence="1">The sequence shown here is derived from an EMBL/GenBank/DDBJ whole genome shotgun (WGS) entry which is preliminary data.</text>
</comment>
<accession>A0A9J5Z9K9</accession>
<name>A0A9J5Z9K9_SOLCO</name>
<evidence type="ECO:0000313" key="1">
    <source>
        <dbReference type="EMBL" id="KAG5609330.1"/>
    </source>
</evidence>
<dbReference type="EMBL" id="JACXVP010000004">
    <property type="protein sequence ID" value="KAG5609330.1"/>
    <property type="molecule type" value="Genomic_DNA"/>
</dbReference>
<evidence type="ECO:0000313" key="2">
    <source>
        <dbReference type="Proteomes" id="UP000824120"/>
    </source>
</evidence>
<keyword evidence="2" id="KW-1185">Reference proteome</keyword>
<proteinExistence type="predicted"/>